<dbReference type="InterPro" id="IPR023373">
    <property type="entry name" value="YmcC_sf"/>
</dbReference>
<dbReference type="AlphaFoldDB" id="A0A2M8IT27"/>
<dbReference type="RefSeq" id="WP_172721110.1">
    <property type="nucleotide sequence ID" value="NZ_PGTB01000399.1"/>
</dbReference>
<dbReference type="Pfam" id="PF11102">
    <property type="entry name" value="YjbF"/>
    <property type="match status" value="1"/>
</dbReference>
<feature type="non-terminal residue" evidence="1">
    <location>
        <position position="1"/>
    </location>
</feature>
<dbReference type="SUPFAM" id="SSF159270">
    <property type="entry name" value="YmcC-like"/>
    <property type="match status" value="1"/>
</dbReference>
<protein>
    <submittedName>
        <fullName evidence="1">Uncharacterized protein</fullName>
    </submittedName>
</protein>
<evidence type="ECO:0000313" key="2">
    <source>
        <dbReference type="Proteomes" id="UP000231553"/>
    </source>
</evidence>
<dbReference type="Gene3D" id="2.40.360.10">
    <property type="entry name" value="YmcC-like"/>
    <property type="match status" value="1"/>
</dbReference>
<proteinExistence type="predicted"/>
<sequence>SAVATAPDRLGPAGGGERVMFIRTGDLEERRLGLACALQDLGPATITIVEQAQATRHLQERCTTPDGGEIVNDYWTDARQGLVWQSRQWAGPHIGYLRIRRLTTG</sequence>
<reference evidence="1 2" key="1">
    <citation type="journal article" date="2018" name="Int. J. Syst. Evol. Microbiol.">
        <title>Pseudooceanicola lipolyticus sp. nov., a marine alphaproteobacterium, reclassification of Oceanicola flagellatus as Pseudooceanicola flagellatus comb. nov. and emended description of the genus Pseudooceanicola.</title>
        <authorList>
            <person name="Huang M.-M."/>
            <person name="Guo L.-L."/>
            <person name="Wu Y.-H."/>
            <person name="Lai Q.-L."/>
            <person name="Shao Z.-Z."/>
            <person name="Wang C.-S."/>
            <person name="Wu M."/>
            <person name="Xu X.-W."/>
        </authorList>
    </citation>
    <scope>NUCLEOTIDE SEQUENCE [LARGE SCALE GENOMIC DNA]</scope>
    <source>
        <strain evidence="1 2">157</strain>
    </source>
</reference>
<name>A0A2M8IT27_9RHOB</name>
<dbReference type="InterPro" id="IPR021308">
    <property type="entry name" value="GfcB"/>
</dbReference>
<accession>A0A2M8IT27</accession>
<dbReference type="Proteomes" id="UP000231553">
    <property type="component" value="Unassembled WGS sequence"/>
</dbReference>
<dbReference type="EMBL" id="PGTB01000399">
    <property type="protein sequence ID" value="PJE30006.1"/>
    <property type="molecule type" value="Genomic_DNA"/>
</dbReference>
<organism evidence="1 2">
    <name type="scientific">Pseudooceanicola lipolyticus</name>
    <dbReference type="NCBI Taxonomy" id="2029104"/>
    <lineage>
        <taxon>Bacteria</taxon>
        <taxon>Pseudomonadati</taxon>
        <taxon>Pseudomonadota</taxon>
        <taxon>Alphaproteobacteria</taxon>
        <taxon>Rhodobacterales</taxon>
        <taxon>Paracoccaceae</taxon>
        <taxon>Pseudooceanicola</taxon>
    </lineage>
</organism>
<gene>
    <name evidence="1" type="ORF">CVM52_26195</name>
</gene>
<comment type="caution">
    <text evidence="1">The sequence shown here is derived from an EMBL/GenBank/DDBJ whole genome shotgun (WGS) entry which is preliminary data.</text>
</comment>
<evidence type="ECO:0000313" key="1">
    <source>
        <dbReference type="EMBL" id="PJE30006.1"/>
    </source>
</evidence>
<keyword evidence="2" id="KW-1185">Reference proteome</keyword>